<dbReference type="InterPro" id="IPR001995">
    <property type="entry name" value="Peptidase_A2_cat"/>
</dbReference>
<protein>
    <submittedName>
        <fullName evidence="3">TIGR02281 family clan AA aspartic protease</fullName>
        <ecNumber evidence="3">3.4.23.-</ecNumber>
    </submittedName>
</protein>
<feature type="domain" description="Peptidase A2" evidence="2">
    <location>
        <begin position="76"/>
        <end position="155"/>
    </location>
</feature>
<comment type="caution">
    <text evidence="3">The sequence shown here is derived from an EMBL/GenBank/DDBJ whole genome shotgun (WGS) entry which is preliminary data.</text>
</comment>
<accession>A0ABT9EJK3</accession>
<dbReference type="InterPro" id="IPR034122">
    <property type="entry name" value="Retropepsin-like_bacterial"/>
</dbReference>
<dbReference type="InterPro" id="IPR021109">
    <property type="entry name" value="Peptidase_aspartic_dom_sf"/>
</dbReference>
<organism evidence="3 4">
    <name type="scientific">Sphingomonas aurea</name>
    <dbReference type="NCBI Taxonomy" id="3063994"/>
    <lineage>
        <taxon>Bacteria</taxon>
        <taxon>Pseudomonadati</taxon>
        <taxon>Pseudomonadota</taxon>
        <taxon>Alphaproteobacteria</taxon>
        <taxon>Sphingomonadales</taxon>
        <taxon>Sphingomonadaceae</taxon>
        <taxon>Sphingomonas</taxon>
    </lineage>
</organism>
<evidence type="ECO:0000313" key="4">
    <source>
        <dbReference type="Proteomes" id="UP001230685"/>
    </source>
</evidence>
<name>A0ABT9EJK3_9SPHN</name>
<keyword evidence="1 3" id="KW-0378">Hydrolase</keyword>
<evidence type="ECO:0000259" key="2">
    <source>
        <dbReference type="PROSITE" id="PS50175"/>
    </source>
</evidence>
<dbReference type="InterPro" id="IPR011969">
    <property type="entry name" value="Clan_AA_Asp_peptidase_C"/>
</dbReference>
<dbReference type="Gene3D" id="2.40.70.10">
    <property type="entry name" value="Acid Proteases"/>
    <property type="match status" value="1"/>
</dbReference>
<keyword evidence="4" id="KW-1185">Reference proteome</keyword>
<dbReference type="GO" id="GO:0008233">
    <property type="term" value="F:peptidase activity"/>
    <property type="evidence" value="ECO:0007669"/>
    <property type="project" value="UniProtKB-KW"/>
</dbReference>
<dbReference type="RefSeq" id="WP_305172868.1">
    <property type="nucleotide sequence ID" value="NZ_JAUUDS010000003.1"/>
</dbReference>
<dbReference type="GO" id="GO:0006508">
    <property type="term" value="P:proteolysis"/>
    <property type="evidence" value="ECO:0007669"/>
    <property type="project" value="UniProtKB-KW"/>
</dbReference>
<dbReference type="InterPro" id="IPR001969">
    <property type="entry name" value="Aspartic_peptidase_AS"/>
</dbReference>
<dbReference type="SUPFAM" id="SSF50630">
    <property type="entry name" value="Acid proteases"/>
    <property type="match status" value="1"/>
</dbReference>
<proteinExistence type="predicted"/>
<dbReference type="EC" id="3.4.23.-" evidence="3"/>
<dbReference type="CDD" id="cd05483">
    <property type="entry name" value="retropepsin_like_bacteria"/>
    <property type="match status" value="1"/>
</dbReference>
<evidence type="ECO:0000313" key="3">
    <source>
        <dbReference type="EMBL" id="MDP1027152.1"/>
    </source>
</evidence>
<reference evidence="3 4" key="1">
    <citation type="submission" date="2023-07" db="EMBL/GenBank/DDBJ databases">
        <authorList>
            <person name="Kim M.K."/>
        </authorList>
    </citation>
    <scope>NUCLEOTIDE SEQUENCE [LARGE SCALE GENOMIC DNA]</scope>
    <source>
        <strain evidence="3 4">KR1UV-12</strain>
    </source>
</reference>
<dbReference type="PROSITE" id="PS00141">
    <property type="entry name" value="ASP_PROTEASE"/>
    <property type="match status" value="1"/>
</dbReference>
<dbReference type="PROSITE" id="PS50175">
    <property type="entry name" value="ASP_PROT_RETROV"/>
    <property type="match status" value="1"/>
</dbReference>
<dbReference type="NCBIfam" id="TIGR02281">
    <property type="entry name" value="clan_AA_DTGA"/>
    <property type="match status" value="1"/>
</dbReference>
<dbReference type="EMBL" id="JAUUDS010000003">
    <property type="protein sequence ID" value="MDP1027152.1"/>
    <property type="molecule type" value="Genomic_DNA"/>
</dbReference>
<evidence type="ECO:0000256" key="1">
    <source>
        <dbReference type="ARBA" id="ARBA00022801"/>
    </source>
</evidence>
<dbReference type="Proteomes" id="UP001230685">
    <property type="component" value="Unassembled WGS sequence"/>
</dbReference>
<gene>
    <name evidence="3" type="ORF">Q5H91_08010</name>
</gene>
<keyword evidence="3" id="KW-0645">Protease</keyword>
<sequence length="173" mass="17966">MLSSMSYKSLSIAVAALGFTNIAPPDGGARGPASQLAVVRPVAAPVDLAASGRSLTLTKASDGLFYVTAAVNDVPVRFVVDTGANVVVLTRRDAQAVGVTTTRGTGQTLRTAGGRQAMRWTSIERLKIAGHTVDNTDAVVVADNGPPHSLLGQSALARFRSVTLRGDRLDLQL</sequence>
<dbReference type="Pfam" id="PF13975">
    <property type="entry name" value="gag-asp_proteas"/>
    <property type="match status" value="1"/>
</dbReference>